<evidence type="ECO:0000256" key="1">
    <source>
        <dbReference type="SAM" id="SignalP"/>
    </source>
</evidence>
<accession>A0A2S9Q4U5</accession>
<dbReference type="GO" id="GO:0006974">
    <property type="term" value="P:DNA damage response"/>
    <property type="evidence" value="ECO:0007669"/>
    <property type="project" value="TreeGrafter"/>
</dbReference>
<comment type="caution">
    <text evidence="2">The sequence shown here is derived from an EMBL/GenBank/DDBJ whole genome shotgun (WGS) entry which is preliminary data.</text>
</comment>
<name>A0A2S9Q4U5_9HYPH</name>
<dbReference type="EMBL" id="PUEJ01000014">
    <property type="protein sequence ID" value="PRH84324.1"/>
    <property type="molecule type" value="Genomic_DNA"/>
</dbReference>
<dbReference type="InterPro" id="IPR052022">
    <property type="entry name" value="26kDa_periplasmic_antigen"/>
</dbReference>
<organism evidence="2 3">
    <name type="scientific">Labrys okinawensis</name>
    <dbReference type="NCBI Taxonomy" id="346911"/>
    <lineage>
        <taxon>Bacteria</taxon>
        <taxon>Pseudomonadati</taxon>
        <taxon>Pseudomonadota</taxon>
        <taxon>Alphaproteobacteria</taxon>
        <taxon>Hyphomicrobiales</taxon>
        <taxon>Xanthobacteraceae</taxon>
        <taxon>Labrys</taxon>
    </lineage>
</organism>
<dbReference type="Gene3D" id="3.30.110.170">
    <property type="entry name" value="Protein of unknown function (DUF541), domain 1"/>
    <property type="match status" value="1"/>
</dbReference>
<reference evidence="2 3" key="1">
    <citation type="submission" date="2018-02" db="EMBL/GenBank/DDBJ databases">
        <title>Whole genome sequencing of endophytic bacterium.</title>
        <authorList>
            <person name="Eedara R."/>
            <person name="Podile A.R."/>
        </authorList>
    </citation>
    <scope>NUCLEOTIDE SEQUENCE [LARGE SCALE GENOMIC DNA]</scope>
    <source>
        <strain evidence="2 3">RP1T</strain>
    </source>
</reference>
<proteinExistence type="predicted"/>
<dbReference type="Pfam" id="PF04402">
    <property type="entry name" value="SIMPL"/>
    <property type="match status" value="1"/>
</dbReference>
<evidence type="ECO:0000313" key="3">
    <source>
        <dbReference type="Proteomes" id="UP000237682"/>
    </source>
</evidence>
<protein>
    <submittedName>
        <fullName evidence="2">SIMPL domain-containing protein</fullName>
    </submittedName>
</protein>
<gene>
    <name evidence="2" type="ORF">C5L14_27680</name>
</gene>
<keyword evidence="3" id="KW-1185">Reference proteome</keyword>
<dbReference type="PANTHER" id="PTHR34387">
    <property type="entry name" value="SLR1258 PROTEIN"/>
    <property type="match status" value="1"/>
</dbReference>
<dbReference type="AlphaFoldDB" id="A0A2S9Q4U5"/>
<dbReference type="OrthoDB" id="9813144at2"/>
<sequence>MLPSFLARPALAALLLAGALGAAQAEDFKRVVAINGEATVGAKPDLAYVSIGVQSAGKVAREVLTANSKTTGEVLAALKAAGIDAKDLQTSGFSVQPASQQDGKFSSSSEDGPAIAGYTVSNTVNVTLRDLPKLGDILDKAVSAGANSIEGIQFIVSNQSVLLDGARKTALDDARRKAEIYARASGLRLGKLVDLSENTGPIGSGLYRAKAVQDSVPIESGESTLNVTVSARFELED</sequence>
<dbReference type="InterPro" id="IPR007497">
    <property type="entry name" value="SIMPL/DUF541"/>
</dbReference>
<dbReference type="PANTHER" id="PTHR34387:SF1">
    <property type="entry name" value="PERIPLASMIC IMMUNOGENIC PROTEIN"/>
    <property type="match status" value="1"/>
</dbReference>
<dbReference type="RefSeq" id="WP_105865286.1">
    <property type="nucleotide sequence ID" value="NZ_PUEJ01000014.1"/>
</dbReference>
<feature type="signal peptide" evidence="1">
    <location>
        <begin position="1"/>
        <end position="25"/>
    </location>
</feature>
<keyword evidence="1" id="KW-0732">Signal</keyword>
<feature type="chain" id="PRO_5015547622" evidence="1">
    <location>
        <begin position="26"/>
        <end position="237"/>
    </location>
</feature>
<dbReference type="Proteomes" id="UP000237682">
    <property type="component" value="Unassembled WGS sequence"/>
</dbReference>
<evidence type="ECO:0000313" key="2">
    <source>
        <dbReference type="EMBL" id="PRH84324.1"/>
    </source>
</evidence>
<dbReference type="Gene3D" id="3.30.70.2970">
    <property type="entry name" value="Protein of unknown function (DUF541), domain 2"/>
    <property type="match status" value="1"/>
</dbReference>